<dbReference type="AlphaFoldDB" id="A0A7J7KG57"/>
<dbReference type="GO" id="GO:0005634">
    <property type="term" value="C:nucleus"/>
    <property type="evidence" value="ECO:0007669"/>
    <property type="project" value="TreeGrafter"/>
</dbReference>
<keyword evidence="3" id="KW-0597">Phosphoprotein</keyword>
<dbReference type="PANTHER" id="PTHR46047">
    <property type="entry name" value="TYROSINE-PROTEIN PHOSPHATASE NON-RECEPTOR TYPE 61F"/>
    <property type="match status" value="1"/>
</dbReference>
<gene>
    <name evidence="8" type="ORF">EB796_004459</name>
</gene>
<evidence type="ECO:0000313" key="8">
    <source>
        <dbReference type="EMBL" id="KAF6037237.1"/>
    </source>
</evidence>
<organism evidence="8 9">
    <name type="scientific">Bugula neritina</name>
    <name type="common">Brown bryozoan</name>
    <name type="synonym">Sertularia neritina</name>
    <dbReference type="NCBI Taxonomy" id="10212"/>
    <lineage>
        <taxon>Eukaryota</taxon>
        <taxon>Metazoa</taxon>
        <taxon>Spiralia</taxon>
        <taxon>Lophotrochozoa</taxon>
        <taxon>Bryozoa</taxon>
        <taxon>Gymnolaemata</taxon>
        <taxon>Cheilostomatida</taxon>
        <taxon>Flustrina</taxon>
        <taxon>Buguloidea</taxon>
        <taxon>Bugulidae</taxon>
        <taxon>Bugula</taxon>
    </lineage>
</organism>
<dbReference type="SMART" id="SM00194">
    <property type="entry name" value="PTPc"/>
    <property type="match status" value="1"/>
</dbReference>
<dbReference type="EC" id="3.1.3.48" evidence="2"/>
<comment type="subcellular location">
    <subcellularLocation>
        <location evidence="1">Endomembrane system</location>
    </subcellularLocation>
</comment>
<dbReference type="PROSITE" id="PS50055">
    <property type="entry name" value="TYR_PHOSPHATASE_PTP"/>
    <property type="match status" value="1"/>
</dbReference>
<dbReference type="PRINTS" id="PR00700">
    <property type="entry name" value="PRTYPHPHTASE"/>
</dbReference>
<evidence type="ECO:0000256" key="2">
    <source>
        <dbReference type="ARBA" id="ARBA00013064"/>
    </source>
</evidence>
<keyword evidence="5" id="KW-0904">Protein phosphatase</keyword>
<name>A0A7J7KG57_BUGNE</name>
<reference evidence="8" key="1">
    <citation type="submission" date="2020-06" db="EMBL/GenBank/DDBJ databases">
        <title>Draft genome of Bugula neritina, a colonial animal packing powerful symbionts and potential medicines.</title>
        <authorList>
            <person name="Rayko M."/>
        </authorList>
    </citation>
    <scope>NUCLEOTIDE SEQUENCE [LARGE SCALE GENOMIC DNA]</scope>
    <source>
        <strain evidence="8">Kwan_BN1</strain>
    </source>
</reference>
<keyword evidence="9" id="KW-1185">Reference proteome</keyword>
<keyword evidence="6" id="KW-0472">Membrane</keyword>
<dbReference type="GO" id="GO:0012505">
    <property type="term" value="C:endomembrane system"/>
    <property type="evidence" value="ECO:0007669"/>
    <property type="project" value="UniProtKB-SubCell"/>
</dbReference>
<dbReference type="OrthoDB" id="9450131at2759"/>
<feature type="domain" description="Tyrosine-protein phosphatase" evidence="7">
    <location>
        <begin position="25"/>
        <end position="220"/>
    </location>
</feature>
<dbReference type="SUPFAM" id="SSF52799">
    <property type="entry name" value="(Phosphotyrosine protein) phosphatases II"/>
    <property type="match status" value="1"/>
</dbReference>
<dbReference type="GO" id="GO:0005737">
    <property type="term" value="C:cytoplasm"/>
    <property type="evidence" value="ECO:0007669"/>
    <property type="project" value="TreeGrafter"/>
</dbReference>
<dbReference type="Gene3D" id="3.90.190.10">
    <property type="entry name" value="Protein tyrosine phosphatase superfamily"/>
    <property type="match status" value="1"/>
</dbReference>
<protein>
    <recommendedName>
        <fullName evidence="2">protein-tyrosine-phosphatase</fullName>
        <ecNumber evidence="2">3.1.3.48</ecNumber>
    </recommendedName>
</protein>
<evidence type="ECO:0000259" key="7">
    <source>
        <dbReference type="PROSITE" id="PS50055"/>
    </source>
</evidence>
<dbReference type="EMBL" id="VXIV02000599">
    <property type="protein sequence ID" value="KAF6037237.1"/>
    <property type="molecule type" value="Genomic_DNA"/>
</dbReference>
<dbReference type="Pfam" id="PF00102">
    <property type="entry name" value="Y_phosphatase"/>
    <property type="match status" value="1"/>
</dbReference>
<evidence type="ECO:0000256" key="4">
    <source>
        <dbReference type="ARBA" id="ARBA00022801"/>
    </source>
</evidence>
<evidence type="ECO:0000256" key="6">
    <source>
        <dbReference type="ARBA" id="ARBA00023136"/>
    </source>
</evidence>
<keyword evidence="4" id="KW-0378">Hydrolase</keyword>
<dbReference type="GO" id="GO:0070373">
    <property type="term" value="P:negative regulation of ERK1 and ERK2 cascade"/>
    <property type="evidence" value="ECO:0007669"/>
    <property type="project" value="TreeGrafter"/>
</dbReference>
<dbReference type="GO" id="GO:0004726">
    <property type="term" value="F:non-membrane spanning protein tyrosine phosphatase activity"/>
    <property type="evidence" value="ECO:0007669"/>
    <property type="project" value="TreeGrafter"/>
</dbReference>
<proteinExistence type="predicted"/>
<evidence type="ECO:0000256" key="3">
    <source>
        <dbReference type="ARBA" id="ARBA00022553"/>
    </source>
</evidence>
<dbReference type="InterPro" id="IPR000242">
    <property type="entry name" value="PTP_cat"/>
</dbReference>
<dbReference type="GO" id="GO:0046426">
    <property type="term" value="P:negative regulation of receptor signaling pathway via JAK-STAT"/>
    <property type="evidence" value="ECO:0007669"/>
    <property type="project" value="TreeGrafter"/>
</dbReference>
<dbReference type="Proteomes" id="UP000593567">
    <property type="component" value="Unassembled WGS sequence"/>
</dbReference>
<comment type="caution">
    <text evidence="8">The sequence shown here is derived from an EMBL/GenBank/DDBJ whole genome shotgun (WGS) entry which is preliminary data.</text>
</comment>
<dbReference type="GO" id="GO:0019901">
    <property type="term" value="F:protein kinase binding"/>
    <property type="evidence" value="ECO:0007669"/>
    <property type="project" value="TreeGrafter"/>
</dbReference>
<accession>A0A7J7KG57</accession>
<sequence length="220" mass="25439">MIHEYLKTKPKILIKATIRFFGSDMQDEFTEFDRSDSWDDVLEEVDEQAYYANRNQSQQAAKLNMCDNRYCNVLPFDDHRVKLSDESSDYINASLVKVAAANREYIVSQGPLDHTAGRFWLMIWQKKCPGIVMLTKLYHGDMVICDLYYPDEVACGEDNVVKFQSEGLTLALMSKETSSNGYILRKFKLTDVKTLRKTLVHMFLEQYLPLCTTLPVYIVA</sequence>
<dbReference type="InterPro" id="IPR029021">
    <property type="entry name" value="Prot-tyrosine_phosphatase-like"/>
</dbReference>
<evidence type="ECO:0000256" key="1">
    <source>
        <dbReference type="ARBA" id="ARBA00004308"/>
    </source>
</evidence>
<evidence type="ECO:0000256" key="5">
    <source>
        <dbReference type="ARBA" id="ARBA00022912"/>
    </source>
</evidence>
<dbReference type="InterPro" id="IPR051985">
    <property type="entry name" value="NR_tyrosine_phosphatase"/>
</dbReference>
<dbReference type="PANTHER" id="PTHR46047:SF3">
    <property type="entry name" value="TYROSINE-PROTEIN PHOSPHATASE NON-RECEPTOR TYPE 61F"/>
    <property type="match status" value="1"/>
</dbReference>
<evidence type="ECO:0000313" key="9">
    <source>
        <dbReference type="Proteomes" id="UP000593567"/>
    </source>
</evidence>